<name>A0ABR2BP76_9ROSI</name>
<dbReference type="Proteomes" id="UP001472677">
    <property type="component" value="Unassembled WGS sequence"/>
</dbReference>
<comment type="caution">
    <text evidence="1">The sequence shown here is derived from an EMBL/GenBank/DDBJ whole genome shotgun (WGS) entry which is preliminary data.</text>
</comment>
<sequence length="113" mass="12493">MVSRGKKGTIALAGRDMIAERESEEHSRIKVSSIKSKGLAPFLSSNRISWNANLTSLTSEMEKEKGAKRPFEVAKAYAKVRKKVHQSDLEKGGELLTKAKEAVGMKEVGSYHF</sequence>
<evidence type="ECO:0000313" key="1">
    <source>
        <dbReference type="EMBL" id="KAK8508963.1"/>
    </source>
</evidence>
<dbReference type="EMBL" id="JBBPBM010000096">
    <property type="protein sequence ID" value="KAK8508963.1"/>
    <property type="molecule type" value="Genomic_DNA"/>
</dbReference>
<keyword evidence="2" id="KW-1185">Reference proteome</keyword>
<reference evidence="1 2" key="1">
    <citation type="journal article" date="2024" name="G3 (Bethesda)">
        <title>Genome assembly of Hibiscus sabdariffa L. provides insights into metabolisms of medicinal natural products.</title>
        <authorList>
            <person name="Kim T."/>
        </authorList>
    </citation>
    <scope>NUCLEOTIDE SEQUENCE [LARGE SCALE GENOMIC DNA]</scope>
    <source>
        <strain evidence="1">TK-2024</strain>
        <tissue evidence="1">Old leaves</tissue>
    </source>
</reference>
<organism evidence="1 2">
    <name type="scientific">Hibiscus sabdariffa</name>
    <name type="common">roselle</name>
    <dbReference type="NCBI Taxonomy" id="183260"/>
    <lineage>
        <taxon>Eukaryota</taxon>
        <taxon>Viridiplantae</taxon>
        <taxon>Streptophyta</taxon>
        <taxon>Embryophyta</taxon>
        <taxon>Tracheophyta</taxon>
        <taxon>Spermatophyta</taxon>
        <taxon>Magnoliopsida</taxon>
        <taxon>eudicotyledons</taxon>
        <taxon>Gunneridae</taxon>
        <taxon>Pentapetalae</taxon>
        <taxon>rosids</taxon>
        <taxon>malvids</taxon>
        <taxon>Malvales</taxon>
        <taxon>Malvaceae</taxon>
        <taxon>Malvoideae</taxon>
        <taxon>Hibiscus</taxon>
    </lineage>
</organism>
<evidence type="ECO:0000313" key="2">
    <source>
        <dbReference type="Proteomes" id="UP001472677"/>
    </source>
</evidence>
<protein>
    <submittedName>
        <fullName evidence="1">Uncharacterized protein</fullName>
    </submittedName>
</protein>
<accession>A0ABR2BP76</accession>
<proteinExistence type="predicted"/>
<gene>
    <name evidence="1" type="ORF">V6N12_058108</name>
</gene>